<keyword evidence="2 5" id="KW-0812">Transmembrane</keyword>
<proteinExistence type="predicted"/>
<dbReference type="Gene3D" id="1.20.1740.10">
    <property type="entry name" value="Amino acid/polyamine transporter I"/>
    <property type="match status" value="1"/>
</dbReference>
<comment type="caution">
    <text evidence="7">The sequence shown here is derived from an EMBL/GenBank/DDBJ whole genome shotgun (WGS) entry which is preliminary data.</text>
</comment>
<evidence type="ECO:0000259" key="6">
    <source>
        <dbReference type="Pfam" id="PF00324"/>
    </source>
</evidence>
<keyword evidence="8" id="KW-1185">Reference proteome</keyword>
<evidence type="ECO:0000256" key="5">
    <source>
        <dbReference type="SAM" id="Phobius"/>
    </source>
</evidence>
<dbReference type="EMBL" id="JBFTWV010000001">
    <property type="protein sequence ID" value="KAL2801264.1"/>
    <property type="molecule type" value="Genomic_DNA"/>
</dbReference>
<feature type="transmembrane region" description="Helical" evidence="5">
    <location>
        <begin position="154"/>
        <end position="175"/>
    </location>
</feature>
<protein>
    <submittedName>
        <fullName evidence="7">Amino acid permease/ SLC12A domain-containing protein</fullName>
    </submittedName>
</protein>
<feature type="transmembrane region" description="Helical" evidence="5">
    <location>
        <begin position="125"/>
        <end position="147"/>
    </location>
</feature>
<feature type="transmembrane region" description="Helical" evidence="5">
    <location>
        <begin position="266"/>
        <end position="286"/>
    </location>
</feature>
<dbReference type="PIRSF" id="PIRSF006060">
    <property type="entry name" value="AA_transporter"/>
    <property type="match status" value="1"/>
</dbReference>
<feature type="transmembrane region" description="Helical" evidence="5">
    <location>
        <begin position="319"/>
        <end position="340"/>
    </location>
</feature>
<dbReference type="Proteomes" id="UP001610563">
    <property type="component" value="Unassembled WGS sequence"/>
</dbReference>
<sequence length="543" mass="58697">MSDDEKSQTSSAEKKVNLEPTISVNVGESDNLGSLHRSFTPRQVHVISLGCNIGSGLFIGTGKALANGGPGNMILAYLAVCIGVWAHLQTLAEMTIAFPTSGNYIDYADRWVDPALAFGAGLAEWLGWTAVFASEGTFFVVLVDYWAKGSVPEAALLSIFVVICLVVFLVPNQYFAWLQYFGSLVKVFLFIFNTIISLALIGGAGPSGSVKDGSAWTDLPVFKNGFGGFASAALLAIWAIGDQIYIGVLGGEAKSPRYSMAHAANVVPWRVSVFYMVSVVLVSVLVPSSDERLLGGSGSAASPFVIAVDDAGIKGVPDLINACMIIGILAIALECIYLPSRILRTMALQRIIPSFIAQVDNKGRPRWALLITSVVGVVLTYMSLSGRGLEVLNWLISITSASFFINWAIVAFTSFRFRAAVKAQNAPIFTGTYSWKSPLWPLAPAGALVVSTLLLICLLYSSIEPLGDTGFTIYNFFVNIIGILVIVVPTALYKIVLRTEWRDPAAADLVTGRRRLTPDEIILMDGHYSRPLWRRVGTYVKLW</sequence>
<feature type="transmembrane region" description="Helical" evidence="5">
    <location>
        <begin position="367"/>
        <end position="385"/>
    </location>
</feature>
<feature type="transmembrane region" description="Helical" evidence="5">
    <location>
        <begin position="226"/>
        <end position="246"/>
    </location>
</feature>
<gene>
    <name evidence="7" type="ORF">BJX66DRAFT_289381</name>
</gene>
<name>A0ABR4GQB6_9EURO</name>
<feature type="domain" description="Amino acid permease/ SLC12A" evidence="6">
    <location>
        <begin position="44"/>
        <end position="498"/>
    </location>
</feature>
<evidence type="ECO:0000256" key="2">
    <source>
        <dbReference type="ARBA" id="ARBA00022692"/>
    </source>
</evidence>
<keyword evidence="3 5" id="KW-1133">Transmembrane helix</keyword>
<dbReference type="PANTHER" id="PTHR43341:SF4">
    <property type="entry name" value="ARGININE PERMEASE CAN1-RELATED"/>
    <property type="match status" value="1"/>
</dbReference>
<comment type="subcellular location">
    <subcellularLocation>
        <location evidence="1">Membrane</location>
        <topology evidence="1">Multi-pass membrane protein</topology>
    </subcellularLocation>
</comment>
<dbReference type="Pfam" id="PF00324">
    <property type="entry name" value="AA_permease"/>
    <property type="match status" value="1"/>
</dbReference>
<feature type="transmembrane region" description="Helical" evidence="5">
    <location>
        <begin position="438"/>
        <end position="461"/>
    </location>
</feature>
<evidence type="ECO:0000256" key="1">
    <source>
        <dbReference type="ARBA" id="ARBA00004141"/>
    </source>
</evidence>
<feature type="transmembrane region" description="Helical" evidence="5">
    <location>
        <begin position="74"/>
        <end position="92"/>
    </location>
</feature>
<feature type="transmembrane region" description="Helical" evidence="5">
    <location>
        <begin position="473"/>
        <end position="493"/>
    </location>
</feature>
<dbReference type="PANTHER" id="PTHR43341">
    <property type="entry name" value="AMINO ACID PERMEASE"/>
    <property type="match status" value="1"/>
</dbReference>
<accession>A0ABR4GQB6</accession>
<feature type="transmembrane region" description="Helical" evidence="5">
    <location>
        <begin position="44"/>
        <end position="62"/>
    </location>
</feature>
<feature type="transmembrane region" description="Helical" evidence="5">
    <location>
        <begin position="187"/>
        <end position="205"/>
    </location>
</feature>
<feature type="transmembrane region" description="Helical" evidence="5">
    <location>
        <begin position="391"/>
        <end position="417"/>
    </location>
</feature>
<dbReference type="InterPro" id="IPR004841">
    <property type="entry name" value="AA-permease/SLC12A_dom"/>
</dbReference>
<keyword evidence="4 5" id="KW-0472">Membrane</keyword>
<evidence type="ECO:0000313" key="7">
    <source>
        <dbReference type="EMBL" id="KAL2801264.1"/>
    </source>
</evidence>
<evidence type="ECO:0000256" key="3">
    <source>
        <dbReference type="ARBA" id="ARBA00022989"/>
    </source>
</evidence>
<reference evidence="7 8" key="1">
    <citation type="submission" date="2024-07" db="EMBL/GenBank/DDBJ databases">
        <title>Section-level genome sequencing and comparative genomics of Aspergillus sections Usti and Cavernicolus.</title>
        <authorList>
            <consortium name="Lawrence Berkeley National Laboratory"/>
            <person name="Nybo J.L."/>
            <person name="Vesth T.C."/>
            <person name="Theobald S."/>
            <person name="Frisvad J.C."/>
            <person name="Larsen T.O."/>
            <person name="Kjaerboelling I."/>
            <person name="Rothschild-Mancinelli K."/>
            <person name="Lyhne E.K."/>
            <person name="Kogle M.E."/>
            <person name="Barry K."/>
            <person name="Clum A."/>
            <person name="Na H."/>
            <person name="Ledsgaard L."/>
            <person name="Lin J."/>
            <person name="Lipzen A."/>
            <person name="Kuo A."/>
            <person name="Riley R."/>
            <person name="Mondo S."/>
            <person name="Labutti K."/>
            <person name="Haridas S."/>
            <person name="Pangalinan J."/>
            <person name="Salamov A.A."/>
            <person name="Simmons B.A."/>
            <person name="Magnuson J.K."/>
            <person name="Chen J."/>
            <person name="Drula E."/>
            <person name="Henrissat B."/>
            <person name="Wiebenga A."/>
            <person name="Lubbers R.J."/>
            <person name="Gomes A.C."/>
            <person name="Makela M.R."/>
            <person name="Stajich J."/>
            <person name="Grigoriev I.V."/>
            <person name="Mortensen U.H."/>
            <person name="De Vries R.P."/>
            <person name="Baker S.E."/>
            <person name="Andersen M.R."/>
        </authorList>
    </citation>
    <scope>NUCLEOTIDE SEQUENCE [LARGE SCALE GENOMIC DNA]</scope>
    <source>
        <strain evidence="7 8">CBS 209.92</strain>
    </source>
</reference>
<evidence type="ECO:0000313" key="8">
    <source>
        <dbReference type="Proteomes" id="UP001610563"/>
    </source>
</evidence>
<organism evidence="7 8">
    <name type="scientific">Aspergillus keveii</name>
    <dbReference type="NCBI Taxonomy" id="714993"/>
    <lineage>
        <taxon>Eukaryota</taxon>
        <taxon>Fungi</taxon>
        <taxon>Dikarya</taxon>
        <taxon>Ascomycota</taxon>
        <taxon>Pezizomycotina</taxon>
        <taxon>Eurotiomycetes</taxon>
        <taxon>Eurotiomycetidae</taxon>
        <taxon>Eurotiales</taxon>
        <taxon>Aspergillaceae</taxon>
        <taxon>Aspergillus</taxon>
        <taxon>Aspergillus subgen. Nidulantes</taxon>
    </lineage>
</organism>
<dbReference type="InterPro" id="IPR050524">
    <property type="entry name" value="APC_YAT"/>
</dbReference>
<evidence type="ECO:0000256" key="4">
    <source>
        <dbReference type="ARBA" id="ARBA00023136"/>
    </source>
</evidence>